<protein>
    <submittedName>
        <fullName evidence="8">Dipeptidyl aminopeptidase A</fullName>
    </submittedName>
</protein>
<dbReference type="Gene3D" id="2.140.10.30">
    <property type="entry name" value="Dipeptidylpeptidase IV, N-terminal domain"/>
    <property type="match status" value="1"/>
</dbReference>
<evidence type="ECO:0000256" key="4">
    <source>
        <dbReference type="ARBA" id="ARBA00023180"/>
    </source>
</evidence>
<evidence type="ECO:0000256" key="3">
    <source>
        <dbReference type="ARBA" id="ARBA00022825"/>
    </source>
</evidence>
<dbReference type="Pfam" id="PF00326">
    <property type="entry name" value="Peptidase_S9"/>
    <property type="match status" value="1"/>
</dbReference>
<dbReference type="Proteomes" id="UP000422736">
    <property type="component" value="Chromosome 2"/>
</dbReference>
<dbReference type="InterPro" id="IPR029058">
    <property type="entry name" value="AB_hydrolase_fold"/>
</dbReference>
<accession>A0ABX6ETY7</accession>
<sequence length="871" mass="100757">MTTHKRGNPQMFLQRLNSSVSSLPSIPQGEQVVNFELDSFQESDPDTPLKQRDDIFDIERQLSQWNAESILPKKKPWFKWLSVLVVATLAVVLLLNIFYRHITLSGKSNINNLMDNNGFPVQAFLNGTFQSQDAAFKFLSPPTMDDITKNKDEGLYITMETNSQDENVIVAKKLKDRDFSVLISNTRFDFNGANHELESIIVAFSLDYAILGTSIFKAHRHSSSALYWLYDINSGAIYPIKPNDSISPHPRLSFCHFSPNYNYLYFVHENDLYVQRIRDPNDVRRVSFDGSKTIINGRTDWVYEEELISDDVAVWWSPDDSKLTYARIDDTKVNSYEFPIFINGMQSTSKKEVKYPLPGMNNPELSLLYFDLTDNSSGKIENTNHEDKSLLYYAKWLDENNFLYKMSDRESKILHTMVYNYPEKKAETLRTRDATKYHGWIEKCKDIITIRNESNGASFLDVLPDANGYPHIFYFNSPKDKDPKQITKGEYEVKDLVAVDKEQNIVFFHSNYFHPMGQQLLSTSLVGEEEAGDEKQILVNQEKYEYSKFILSPSGQFAIKQYLGPDIPETITGSTNHIIQTDNEDKNLISITKNEHIKDAIQRYNFPVTSYREMHLEDDVIINYIEIKPKNFDPKVLHPLLVYVYGGPGSETFTTKFSASLEESLSSNINAIVLKIEPRGTGGKGWKFRSWATEKLGFWEPRDLVTVTQNYIKENEGVIDEDKVAVWGWSYGGFVTLKTLEYDKGNTFKYAVSVAPVTNWKYYDSIYSERYLGLPLKTDAYEKVSRVKDYDSFGLSKRFLLIHGTADDNVHIQNTYDFVDNLNLQNVRNFDLHIFPDSDHSIMFHNAQRMVYEKIYYWIKNAFLGKFEHLQ</sequence>
<keyword evidence="9" id="KW-1185">Reference proteome</keyword>
<dbReference type="PANTHER" id="PTHR11731:SF160">
    <property type="entry name" value="DIPEPTIDYL AMINOPEPTIDASE A"/>
    <property type="match status" value="1"/>
</dbReference>
<feature type="domain" description="Peptidase S9 prolyl oligopeptidase catalytic" evidence="6">
    <location>
        <begin position="660"/>
        <end position="863"/>
    </location>
</feature>
<keyword evidence="3" id="KW-0720">Serine protease</keyword>
<evidence type="ECO:0000256" key="1">
    <source>
        <dbReference type="ARBA" id="ARBA00006150"/>
    </source>
</evidence>
<feature type="domain" description="Dipeptidylpeptidase IV N-terminal" evidence="7">
    <location>
        <begin position="205"/>
        <end position="568"/>
    </location>
</feature>
<evidence type="ECO:0000256" key="5">
    <source>
        <dbReference type="SAM" id="Phobius"/>
    </source>
</evidence>
<gene>
    <name evidence="8" type="primary">STE13</name>
    <name evidence="8" type="ORF">FIM1_1658</name>
</gene>
<keyword evidence="5" id="KW-0812">Transmembrane</keyword>
<evidence type="ECO:0000256" key="2">
    <source>
        <dbReference type="ARBA" id="ARBA00022438"/>
    </source>
</evidence>
<dbReference type="SUPFAM" id="SSF82171">
    <property type="entry name" value="DPP6 N-terminal domain-like"/>
    <property type="match status" value="1"/>
</dbReference>
<dbReference type="GO" id="GO:0004177">
    <property type="term" value="F:aminopeptidase activity"/>
    <property type="evidence" value="ECO:0007669"/>
    <property type="project" value="UniProtKB-KW"/>
</dbReference>
<keyword evidence="2 8" id="KW-0645">Protease</keyword>
<organism evidence="8 9">
    <name type="scientific">Kluyveromyces marxianus</name>
    <name type="common">Yeast</name>
    <name type="synonym">Candida kefyr</name>
    <dbReference type="NCBI Taxonomy" id="4911"/>
    <lineage>
        <taxon>Eukaryota</taxon>
        <taxon>Fungi</taxon>
        <taxon>Dikarya</taxon>
        <taxon>Ascomycota</taxon>
        <taxon>Saccharomycotina</taxon>
        <taxon>Saccharomycetes</taxon>
        <taxon>Saccharomycetales</taxon>
        <taxon>Saccharomycetaceae</taxon>
        <taxon>Kluyveromyces</taxon>
    </lineage>
</organism>
<comment type="similarity">
    <text evidence="1">Belongs to the peptidase S9B family.</text>
</comment>
<name>A0ABX6ETY7_KLUMA</name>
<dbReference type="InterPro" id="IPR050278">
    <property type="entry name" value="Serine_Prot_S9B/DPPIV"/>
</dbReference>
<dbReference type="InterPro" id="IPR002469">
    <property type="entry name" value="Peptidase_S9B_N"/>
</dbReference>
<reference evidence="8 9" key="1">
    <citation type="submission" date="2016-03" db="EMBL/GenBank/DDBJ databases">
        <title>How can Kluyveromyces marxianus grow so fast - potential evolutionary course in Saccharomyces Complex revealed by comparative genomics.</title>
        <authorList>
            <person name="Mo W."/>
            <person name="Lu W."/>
            <person name="Yang X."/>
            <person name="Qi J."/>
            <person name="Lv H."/>
        </authorList>
    </citation>
    <scope>NUCLEOTIDE SEQUENCE [LARGE SCALE GENOMIC DNA]</scope>
    <source>
        <strain evidence="8 9">FIM1</strain>
    </source>
</reference>
<dbReference type="EMBL" id="CP015055">
    <property type="protein sequence ID" value="QGN14980.1"/>
    <property type="molecule type" value="Genomic_DNA"/>
</dbReference>
<evidence type="ECO:0000313" key="9">
    <source>
        <dbReference type="Proteomes" id="UP000422736"/>
    </source>
</evidence>
<keyword evidence="2 8" id="KW-0031">Aminopeptidase</keyword>
<evidence type="ECO:0000313" key="8">
    <source>
        <dbReference type="EMBL" id="QGN14980.1"/>
    </source>
</evidence>
<keyword evidence="2 8" id="KW-0378">Hydrolase</keyword>
<evidence type="ECO:0000259" key="6">
    <source>
        <dbReference type="Pfam" id="PF00326"/>
    </source>
</evidence>
<evidence type="ECO:0000259" key="7">
    <source>
        <dbReference type="Pfam" id="PF00930"/>
    </source>
</evidence>
<dbReference type="PANTHER" id="PTHR11731">
    <property type="entry name" value="PROTEASE FAMILY S9B,C DIPEPTIDYL-PEPTIDASE IV-RELATED"/>
    <property type="match status" value="1"/>
</dbReference>
<dbReference type="Gene3D" id="3.40.50.1820">
    <property type="entry name" value="alpha/beta hydrolase"/>
    <property type="match status" value="1"/>
</dbReference>
<dbReference type="SUPFAM" id="SSF53474">
    <property type="entry name" value="alpha/beta-Hydrolases"/>
    <property type="match status" value="1"/>
</dbReference>
<keyword evidence="5" id="KW-0472">Membrane</keyword>
<proteinExistence type="inferred from homology"/>
<feature type="transmembrane region" description="Helical" evidence="5">
    <location>
        <begin position="80"/>
        <end position="99"/>
    </location>
</feature>
<keyword evidence="5" id="KW-1133">Transmembrane helix</keyword>
<dbReference type="Pfam" id="PF00930">
    <property type="entry name" value="DPPIV_N"/>
    <property type="match status" value="1"/>
</dbReference>
<keyword evidence="4" id="KW-0325">Glycoprotein</keyword>
<dbReference type="InterPro" id="IPR001375">
    <property type="entry name" value="Peptidase_S9_cat"/>
</dbReference>